<feature type="region of interest" description="Disordered" evidence="1">
    <location>
        <begin position="1"/>
        <end position="89"/>
    </location>
</feature>
<feature type="compositionally biased region" description="Basic and acidic residues" evidence="1">
    <location>
        <begin position="52"/>
        <end position="89"/>
    </location>
</feature>
<dbReference type="InterPro" id="IPR051144">
    <property type="entry name" value="Formin_homology_domain"/>
</dbReference>
<dbReference type="GO" id="GO:0030261">
    <property type="term" value="P:chromosome condensation"/>
    <property type="evidence" value="ECO:0007669"/>
    <property type="project" value="InterPro"/>
</dbReference>
<name>A0A0D3I1M1_EMIH1</name>
<dbReference type="eggNOG" id="KOG1924">
    <property type="taxonomic scope" value="Eukaryota"/>
</dbReference>
<dbReference type="HOGENOM" id="CLU_331892_0_0_1"/>
<feature type="compositionally biased region" description="Pro residues" evidence="1">
    <location>
        <begin position="363"/>
        <end position="409"/>
    </location>
</feature>
<dbReference type="Proteomes" id="UP000013827">
    <property type="component" value="Unassembled WGS sequence"/>
</dbReference>
<protein>
    <recommendedName>
        <fullName evidence="2">FH2 domain-containing protein</fullName>
    </recommendedName>
</protein>
<evidence type="ECO:0000259" key="2">
    <source>
        <dbReference type="PROSITE" id="PS51444"/>
    </source>
</evidence>
<proteinExistence type="predicted"/>
<feature type="region of interest" description="Disordered" evidence="1">
    <location>
        <begin position="765"/>
        <end position="785"/>
    </location>
</feature>
<feature type="region of interest" description="Disordered" evidence="1">
    <location>
        <begin position="358"/>
        <end position="436"/>
    </location>
</feature>
<dbReference type="PaxDb" id="2903-EOD05156"/>
<reference evidence="4" key="1">
    <citation type="journal article" date="2013" name="Nature">
        <title>Pan genome of the phytoplankton Emiliania underpins its global distribution.</title>
        <authorList>
            <person name="Read B.A."/>
            <person name="Kegel J."/>
            <person name="Klute M.J."/>
            <person name="Kuo A."/>
            <person name="Lefebvre S.C."/>
            <person name="Maumus F."/>
            <person name="Mayer C."/>
            <person name="Miller J."/>
            <person name="Monier A."/>
            <person name="Salamov A."/>
            <person name="Young J."/>
            <person name="Aguilar M."/>
            <person name="Claverie J.M."/>
            <person name="Frickenhaus S."/>
            <person name="Gonzalez K."/>
            <person name="Herman E.K."/>
            <person name="Lin Y.C."/>
            <person name="Napier J."/>
            <person name="Ogata H."/>
            <person name="Sarno A.F."/>
            <person name="Shmutz J."/>
            <person name="Schroeder D."/>
            <person name="de Vargas C."/>
            <person name="Verret F."/>
            <person name="von Dassow P."/>
            <person name="Valentin K."/>
            <person name="Van de Peer Y."/>
            <person name="Wheeler G."/>
            <person name="Dacks J.B."/>
            <person name="Delwiche C.F."/>
            <person name="Dyhrman S.T."/>
            <person name="Glockner G."/>
            <person name="John U."/>
            <person name="Richards T."/>
            <person name="Worden A.Z."/>
            <person name="Zhang X."/>
            <person name="Grigoriev I.V."/>
            <person name="Allen A.E."/>
            <person name="Bidle K."/>
            <person name="Borodovsky M."/>
            <person name="Bowler C."/>
            <person name="Brownlee C."/>
            <person name="Cock J.M."/>
            <person name="Elias M."/>
            <person name="Gladyshev V.N."/>
            <person name="Groth M."/>
            <person name="Guda C."/>
            <person name="Hadaegh A."/>
            <person name="Iglesias-Rodriguez M.D."/>
            <person name="Jenkins J."/>
            <person name="Jones B.M."/>
            <person name="Lawson T."/>
            <person name="Leese F."/>
            <person name="Lindquist E."/>
            <person name="Lobanov A."/>
            <person name="Lomsadze A."/>
            <person name="Malik S.B."/>
            <person name="Marsh M.E."/>
            <person name="Mackinder L."/>
            <person name="Mock T."/>
            <person name="Mueller-Roeber B."/>
            <person name="Pagarete A."/>
            <person name="Parker M."/>
            <person name="Probert I."/>
            <person name="Quesneville H."/>
            <person name="Raines C."/>
            <person name="Rensing S.A."/>
            <person name="Riano-Pachon D.M."/>
            <person name="Richier S."/>
            <person name="Rokitta S."/>
            <person name="Shiraiwa Y."/>
            <person name="Soanes D.M."/>
            <person name="van der Giezen M."/>
            <person name="Wahlund T.M."/>
            <person name="Williams B."/>
            <person name="Wilson W."/>
            <person name="Wolfe G."/>
            <person name="Wurch L.L."/>
        </authorList>
    </citation>
    <scope>NUCLEOTIDE SEQUENCE</scope>
</reference>
<accession>A0A0D3I1M1</accession>
<feature type="compositionally biased region" description="Basic and acidic residues" evidence="1">
    <location>
        <begin position="773"/>
        <end position="785"/>
    </location>
</feature>
<dbReference type="GeneID" id="17251331"/>
<feature type="region of interest" description="Disordered" evidence="1">
    <location>
        <begin position="304"/>
        <end position="345"/>
    </location>
</feature>
<dbReference type="SMART" id="SM00498">
    <property type="entry name" value="FH2"/>
    <property type="match status" value="1"/>
</dbReference>
<dbReference type="OMA" id="DKNPHSP"/>
<dbReference type="AlphaFoldDB" id="A0A0D3I1M1"/>
<dbReference type="InterPro" id="IPR042201">
    <property type="entry name" value="FH2_Formin_sf"/>
</dbReference>
<dbReference type="InterPro" id="IPR009970">
    <property type="entry name" value="HC2"/>
</dbReference>
<sequence length="863" mass="87103">MRSNLKRSIKLTNDAASESESDSESDSSNGEREELPPPAPPGGPRLSPSEKAAADKAAVDKAAADKAAADKAAADKAAADKAAADKAAAEKANADRVAALLAAAEKTAADKAAADKAAAKKANADRVAALLAAAEKTAADKAAADKAAAKKANADRVAALLAAAEKTAADKAAAEAAADRAAALLASAEKAAAIEAAGEDAPSDRATPISTPPPALEVWRAREAAGALSAWQLQQEVLRAAGEGGRDEMAAVEGLAGSSGGAAAAAIRPDVAVLLRRLAAVSTDETLGQTLRLLLHATEPAGGGALVAPPAPPSHASPLPGSGRSALPPYLAPPPPGRVSSAAAVSAEAPPPVALFTIESSEAPPPSAPPPPPSGAPPPPPPPPPIGAPPPPAPPPPPPIGAPPPPPPLAAGAPNGGGGGPPPPPPPPPPPVAKASVPMRPVHWEKLVGAQLGSSVWASVALDAVPIDLAQTEALFAVPKPAPKPNHGADGGGGGGAARGSAAAVAGGGGVGGGGVPAAAPLHVLSVQRATNVGIFLRKTSKLLSLERLCAAIVSLEASVLEPELLDSVLCNLPAKTWAEEAKALRALKHVPPSSLAAPERFCFEMARLPRLRPMLHALRQKHTLPQALERATAALATVATAARQLMDSPSLRLLLGSVLAHGNYLNAGTRRGGARGVKLEALEKARGVKSADGQHTLLEHACATCGLWRHTLTSELGGVRAACKKSCKLPLLDVIRITIQELEEGVNSVAQEIALCPDLDADVAADASAPPPKRDGGEPSEEERQVALRFRSAMAPFHTDMRRGLDALTAHRDETKTLLKRLAAWLGEDPNRANPDSILKVCADLIDTAIACARVSAEEHKV</sequence>
<dbReference type="SUPFAM" id="SSF101447">
    <property type="entry name" value="Formin homology 2 domain (FH2 domain)"/>
    <property type="match status" value="1"/>
</dbReference>
<feature type="region of interest" description="Disordered" evidence="1">
    <location>
        <begin position="480"/>
        <end position="502"/>
    </location>
</feature>
<dbReference type="GO" id="GO:0003677">
    <property type="term" value="F:DNA binding"/>
    <property type="evidence" value="ECO:0007669"/>
    <property type="project" value="InterPro"/>
</dbReference>
<keyword evidence="4" id="KW-1185">Reference proteome</keyword>
<reference evidence="3" key="2">
    <citation type="submission" date="2024-10" db="UniProtKB">
        <authorList>
            <consortium name="EnsemblProtists"/>
        </authorList>
    </citation>
    <scope>IDENTIFICATION</scope>
</reference>
<evidence type="ECO:0000313" key="3">
    <source>
        <dbReference type="EnsemblProtists" id="EOD05156"/>
    </source>
</evidence>
<dbReference type="Gene3D" id="1.20.58.2220">
    <property type="entry name" value="Formin, FH2 domain"/>
    <property type="match status" value="1"/>
</dbReference>
<organism evidence="3 4">
    <name type="scientific">Emiliania huxleyi (strain CCMP1516)</name>
    <dbReference type="NCBI Taxonomy" id="280463"/>
    <lineage>
        <taxon>Eukaryota</taxon>
        <taxon>Haptista</taxon>
        <taxon>Haptophyta</taxon>
        <taxon>Prymnesiophyceae</taxon>
        <taxon>Isochrysidales</taxon>
        <taxon>Noelaerhabdaceae</taxon>
        <taxon>Emiliania</taxon>
    </lineage>
</organism>
<dbReference type="RefSeq" id="XP_005757585.1">
    <property type="nucleotide sequence ID" value="XM_005757528.1"/>
</dbReference>
<dbReference type="InterPro" id="IPR015425">
    <property type="entry name" value="FH2_Formin"/>
</dbReference>
<dbReference type="PANTHER" id="PTHR45733">
    <property type="entry name" value="FORMIN-J"/>
    <property type="match status" value="1"/>
</dbReference>
<dbReference type="Pfam" id="PF07382">
    <property type="entry name" value="HC2"/>
    <property type="match status" value="1"/>
</dbReference>
<dbReference type="KEGG" id="ehx:EMIHUDRAFT_107375"/>
<evidence type="ECO:0000313" key="4">
    <source>
        <dbReference type="Proteomes" id="UP000013827"/>
    </source>
</evidence>
<dbReference type="Pfam" id="PF02181">
    <property type="entry name" value="FH2"/>
    <property type="match status" value="1"/>
</dbReference>
<dbReference type="EnsemblProtists" id="EOD05156">
    <property type="protein sequence ID" value="EOD05156"/>
    <property type="gene ID" value="EMIHUDRAFT_107375"/>
</dbReference>
<dbReference type="PRINTS" id="PR01217">
    <property type="entry name" value="PRICHEXTENSN"/>
</dbReference>
<dbReference type="GO" id="GO:0030527">
    <property type="term" value="F:structural constituent of chromatin"/>
    <property type="evidence" value="ECO:0007669"/>
    <property type="project" value="InterPro"/>
</dbReference>
<feature type="compositionally biased region" description="Pro residues" evidence="1">
    <location>
        <begin position="420"/>
        <end position="432"/>
    </location>
</feature>
<evidence type="ECO:0000256" key="1">
    <source>
        <dbReference type="SAM" id="MobiDB-lite"/>
    </source>
</evidence>
<feature type="compositionally biased region" description="Gly residues" evidence="1">
    <location>
        <begin position="489"/>
        <end position="498"/>
    </location>
</feature>
<dbReference type="PROSITE" id="PS51444">
    <property type="entry name" value="FH2"/>
    <property type="match status" value="1"/>
</dbReference>
<feature type="domain" description="FH2" evidence="2">
    <location>
        <begin position="429"/>
        <end position="863"/>
    </location>
</feature>
<dbReference type="PANTHER" id="PTHR45733:SF8">
    <property type="entry name" value="FORMIN-J"/>
    <property type="match status" value="1"/>
</dbReference>